<protein>
    <submittedName>
        <fullName evidence="2">Uncharacterized protein</fullName>
    </submittedName>
</protein>
<evidence type="ECO:0000313" key="2">
    <source>
        <dbReference type="EMBL" id="OIR25075.1"/>
    </source>
</evidence>
<name>A0A1J5TW54_9GAMM</name>
<dbReference type="RefSeq" id="WP_071563871.1">
    <property type="nucleotide sequence ID" value="NZ_MIQH01000413.1"/>
</dbReference>
<accession>A0A1J5TW54</accession>
<keyword evidence="1" id="KW-1133">Transmembrane helix</keyword>
<reference evidence="3" key="1">
    <citation type="submission" date="2016-09" db="EMBL/GenBank/DDBJ databases">
        <title>Genome Sequence of Bathymodiolus thermophilus sulfur-oxidizing gill endosymbiont.</title>
        <authorList>
            <person name="Ponnudurai R."/>
            <person name="Kleiner M."/>
            <person name="Sayavedra L."/>
            <person name="Thuermer A."/>
            <person name="Felbeck H."/>
            <person name="Schlueter R."/>
            <person name="Schweder T."/>
            <person name="Markert S."/>
        </authorList>
    </citation>
    <scope>NUCLEOTIDE SEQUENCE [LARGE SCALE GENOMIC DNA]</scope>
    <source>
        <strain evidence="3">BAT/CrabSpa'14</strain>
    </source>
</reference>
<keyword evidence="1" id="KW-0472">Membrane</keyword>
<proteinExistence type="predicted"/>
<evidence type="ECO:0000313" key="3">
    <source>
        <dbReference type="Proteomes" id="UP000182798"/>
    </source>
</evidence>
<comment type="caution">
    <text evidence="2">The sequence shown here is derived from an EMBL/GenBank/DDBJ whole genome shotgun (WGS) entry which is preliminary data.</text>
</comment>
<feature type="transmembrane region" description="Helical" evidence="1">
    <location>
        <begin position="6"/>
        <end position="23"/>
    </location>
</feature>
<keyword evidence="1" id="KW-0812">Transmembrane</keyword>
<dbReference type="EMBL" id="MIQH01000413">
    <property type="protein sequence ID" value="OIR25075.1"/>
    <property type="molecule type" value="Genomic_DNA"/>
</dbReference>
<gene>
    <name evidence="2" type="ORF">BGC33_05455</name>
</gene>
<dbReference type="Proteomes" id="UP000182798">
    <property type="component" value="Unassembled WGS sequence"/>
</dbReference>
<sequence length="165" mass="19121">MAVRQYIIKIFIIFLFILNNYSFSKIMSSSVTLQSTFHLSSLVIAGNVKNITAFGQNKIAVISITDVIKGFLPANQQDIKVFFMPPIEHPKTFTDIEKRMLNFSKNENVILFLNPYQNYFVVNNFYYGKLTIINGEINIPYLYQNNNLLAKESFDSIKNKLKSWK</sequence>
<evidence type="ECO:0000256" key="1">
    <source>
        <dbReference type="SAM" id="Phobius"/>
    </source>
</evidence>
<organism evidence="2 3">
    <name type="scientific">Bathymodiolus thermophilus thioautotrophic gill symbiont</name>
    <dbReference type="NCBI Taxonomy" id="2360"/>
    <lineage>
        <taxon>Bacteria</taxon>
        <taxon>Pseudomonadati</taxon>
        <taxon>Pseudomonadota</taxon>
        <taxon>Gammaproteobacteria</taxon>
        <taxon>sulfur-oxidizing symbionts</taxon>
    </lineage>
</organism>
<dbReference type="AlphaFoldDB" id="A0A1J5TW54"/>